<name>A0A829HI22_9GAMM</name>
<dbReference type="Pfam" id="PF14539">
    <property type="entry name" value="DUF4442"/>
    <property type="match status" value="1"/>
</dbReference>
<dbReference type="EMBL" id="ATGG01000012">
    <property type="protein sequence ID" value="EPF87702.1"/>
    <property type="molecule type" value="Genomic_DNA"/>
</dbReference>
<dbReference type="Gene3D" id="3.10.129.10">
    <property type="entry name" value="Hotdog Thioesterase"/>
    <property type="match status" value="1"/>
</dbReference>
<gene>
    <name evidence="1" type="ORF">F957_01570</name>
</gene>
<comment type="caution">
    <text evidence="1">The sequence shown here is derived from an EMBL/GenBank/DDBJ whole genome shotgun (WGS) entry which is preliminary data.</text>
</comment>
<dbReference type="Proteomes" id="UP000014523">
    <property type="component" value="Unassembled WGS sequence"/>
</dbReference>
<dbReference type="InterPro" id="IPR027961">
    <property type="entry name" value="DUF4442"/>
</dbReference>
<keyword evidence="2" id="KW-1185">Reference proteome</keyword>
<evidence type="ECO:0000313" key="2">
    <source>
        <dbReference type="Proteomes" id="UP000014523"/>
    </source>
</evidence>
<dbReference type="InterPro" id="IPR029069">
    <property type="entry name" value="HotDog_dom_sf"/>
</dbReference>
<evidence type="ECO:0000313" key="1">
    <source>
        <dbReference type="EMBL" id="EPF87702.1"/>
    </source>
</evidence>
<protein>
    <recommendedName>
        <fullName evidence="3">Thioesterase putative domain-containing protein</fullName>
    </recommendedName>
</protein>
<proteinExistence type="predicted"/>
<dbReference type="RefSeq" id="WP_016540885.1">
    <property type="nucleotide sequence ID" value="NZ_ASQH01000006.1"/>
</dbReference>
<accession>A0A829HI22</accession>
<dbReference type="SUPFAM" id="SSF54637">
    <property type="entry name" value="Thioesterase/thiol ester dehydrase-isomerase"/>
    <property type="match status" value="1"/>
</dbReference>
<sequence>MKNSIDYLSHKLKKHTKVQSNTVLIAYQVLRKIPGGLTVLSKTISRVAPYFRTVNPVITKLEVGFCEASMSKSRSVENHIGTVHVIAICNGLEFVMGVAMEASIPSHLRWLPKGMQVDYVAKANSDIQLTAKINDDWRVGDMQVEVVAKREDGQPVVQGYITIWVTEKKS</sequence>
<organism evidence="1 2">
    <name type="scientific">Acinetobacter gyllenbergii CIP 110306 = MTCC 11365</name>
    <dbReference type="NCBI Taxonomy" id="1217657"/>
    <lineage>
        <taxon>Bacteria</taxon>
        <taxon>Pseudomonadati</taxon>
        <taxon>Pseudomonadota</taxon>
        <taxon>Gammaproteobacteria</taxon>
        <taxon>Moraxellales</taxon>
        <taxon>Moraxellaceae</taxon>
        <taxon>Acinetobacter</taxon>
    </lineage>
</organism>
<reference evidence="1 2" key="1">
    <citation type="submission" date="2013-06" db="EMBL/GenBank/DDBJ databases">
        <title>The Genome Sequence of Acinetobacter gyllenbergii CIP 110306.</title>
        <authorList>
            <consortium name="The Broad Institute Genome Sequencing Platform"/>
            <consortium name="The Broad Institute Genome Sequencing Center for Infectious Disease"/>
            <person name="Cerqueira G."/>
            <person name="Feldgarden M."/>
            <person name="Courvalin P."/>
            <person name="Perichon B."/>
            <person name="Grillot-Courvalin C."/>
            <person name="Clermont D."/>
            <person name="Rocha E."/>
            <person name="Yoon E.-J."/>
            <person name="Nemec A."/>
            <person name="Young S.K."/>
            <person name="Zeng Q."/>
            <person name="Gargeya S."/>
            <person name="Fitzgerald M."/>
            <person name="Abouelleil A."/>
            <person name="Alvarado L."/>
            <person name="Berlin A.M."/>
            <person name="Chapman S.B."/>
            <person name="Dewar J."/>
            <person name="Goldberg J."/>
            <person name="Griggs A."/>
            <person name="Gujja S."/>
            <person name="Hansen M."/>
            <person name="Howarth C."/>
            <person name="Imamovic A."/>
            <person name="Larimer J."/>
            <person name="McCowan C."/>
            <person name="Murphy C."/>
            <person name="Pearson M."/>
            <person name="Priest M."/>
            <person name="Roberts A."/>
            <person name="Saif S."/>
            <person name="Shea T."/>
            <person name="Sykes S."/>
            <person name="Wortman J."/>
            <person name="Nusbaum C."/>
            <person name="Birren B."/>
        </authorList>
    </citation>
    <scope>NUCLEOTIDE SEQUENCE [LARGE SCALE GENOMIC DNA]</scope>
    <source>
        <strain evidence="1 2">CIP 110306</strain>
    </source>
</reference>
<evidence type="ECO:0008006" key="3">
    <source>
        <dbReference type="Google" id="ProtNLM"/>
    </source>
</evidence>
<dbReference type="AlphaFoldDB" id="A0A829HI22"/>